<accession>A0A072NJT5</accession>
<name>A0A072NJT5_SCHAZ</name>
<gene>
    <name evidence="2" type="ORF">M670_03726</name>
</gene>
<proteinExistence type="inferred from homology"/>
<dbReference type="PANTHER" id="PTHR36842">
    <property type="entry name" value="PROTEIN TOLB HOMOLOG"/>
    <property type="match status" value="1"/>
</dbReference>
<dbReference type="InterPro" id="IPR011042">
    <property type="entry name" value="6-blade_b-propeller_TolB-like"/>
</dbReference>
<dbReference type="InterPro" id="IPR011659">
    <property type="entry name" value="WD40"/>
</dbReference>
<evidence type="ECO:0000313" key="2">
    <source>
        <dbReference type="EMBL" id="KEF37133.1"/>
    </source>
</evidence>
<evidence type="ECO:0000313" key="3">
    <source>
        <dbReference type="Proteomes" id="UP000027936"/>
    </source>
</evidence>
<dbReference type="Proteomes" id="UP000027936">
    <property type="component" value="Unassembled WGS sequence"/>
</dbReference>
<dbReference type="Pfam" id="PF07676">
    <property type="entry name" value="PD40"/>
    <property type="match status" value="2"/>
</dbReference>
<protein>
    <submittedName>
        <fullName evidence="2">Periplasmic component of the Tol biopolymer transport system</fullName>
    </submittedName>
</protein>
<dbReference type="Gene3D" id="2.130.10.10">
    <property type="entry name" value="YVTN repeat-like/Quinoprotein amine dehydrogenase"/>
    <property type="match status" value="1"/>
</dbReference>
<dbReference type="OrthoDB" id="2386786at2"/>
<dbReference type="EMBL" id="JJRY01000018">
    <property type="protein sequence ID" value="KEF37133.1"/>
    <property type="molecule type" value="Genomic_DNA"/>
</dbReference>
<organism evidence="2 3">
    <name type="scientific">Schinkia azotoformans MEV2011</name>
    <dbReference type="NCBI Taxonomy" id="1348973"/>
    <lineage>
        <taxon>Bacteria</taxon>
        <taxon>Bacillati</taxon>
        <taxon>Bacillota</taxon>
        <taxon>Bacilli</taxon>
        <taxon>Bacillales</taxon>
        <taxon>Bacillaceae</taxon>
        <taxon>Calidifontibacillus/Schinkia group</taxon>
        <taxon>Schinkia</taxon>
    </lineage>
</organism>
<reference evidence="2 3" key="1">
    <citation type="submission" date="2014-04" db="EMBL/GenBank/DDBJ databases">
        <title>Draft genome sequence of Bacillus azotoformans MEV2011, a (co-) denitrifying strain unable to grow in the presence of oxygen.</title>
        <authorList>
            <person name="Nielsen M."/>
            <person name="Schreiber L."/>
            <person name="Finster K."/>
            <person name="Schramm A."/>
        </authorList>
    </citation>
    <scope>NUCLEOTIDE SEQUENCE [LARGE SCALE GENOMIC DNA]</scope>
    <source>
        <strain evidence="2 3">MEV2011</strain>
    </source>
</reference>
<dbReference type="PANTHER" id="PTHR36842:SF1">
    <property type="entry name" value="PROTEIN TOLB"/>
    <property type="match status" value="1"/>
</dbReference>
<dbReference type="AlphaFoldDB" id="A0A072NJT5"/>
<comment type="caution">
    <text evidence="2">The sequence shown here is derived from an EMBL/GenBank/DDBJ whole genome shotgun (WGS) entry which is preliminary data.</text>
</comment>
<dbReference type="InterPro" id="IPR015943">
    <property type="entry name" value="WD40/YVTN_repeat-like_dom_sf"/>
</dbReference>
<evidence type="ECO:0000256" key="1">
    <source>
        <dbReference type="ARBA" id="ARBA00009820"/>
    </source>
</evidence>
<dbReference type="RefSeq" id="WP_035197304.1">
    <property type="nucleotide sequence ID" value="NZ_JJRY01000018.1"/>
</dbReference>
<sequence length="344" mass="39139">MKKNNLMFLILFLCGLTGALVVLGIFFNKTENEKQNGLSNHYDVSAQNAIAYVTYKEGRPQLFLHKEEESIDAVIAEYDEDTMILDPTFSKDGSILAFVTTNKNKETELTSTVHFYDIGKRAITDVFTDSSTITEVEFKPDGSSLLYLSAGTYENYSPITGKRPHDFDVYEFNLNEKSHVRKTNLQQYSIYSLNVAPSGDRVYLGRDDDSDVKTAEDSYMVKQRIFEIPLDHPEEMSVISDPDREVSIFSFTITPAGNEFIFQSISNPDESGIFEYELYKYNFDTKEEKQLTHFGEYVSDPVISADGKSIYFTLDRNFAKGSPDYHIYKMSIDGEQAEEIGLPN</sequence>
<dbReference type="Gene3D" id="2.120.10.30">
    <property type="entry name" value="TolB, C-terminal domain"/>
    <property type="match status" value="1"/>
</dbReference>
<dbReference type="SUPFAM" id="SSF82171">
    <property type="entry name" value="DPP6 N-terminal domain-like"/>
    <property type="match status" value="1"/>
</dbReference>
<dbReference type="PATRIC" id="fig|1348973.3.peg.3607"/>
<comment type="similarity">
    <text evidence="1">Belongs to the TolB family.</text>
</comment>